<accession>A0A1B9J0V0</accession>
<dbReference type="EMBL" id="KI669459">
    <property type="protein sequence ID" value="OCF61393.1"/>
    <property type="molecule type" value="Genomic_DNA"/>
</dbReference>
<organism evidence="2 3">
    <name type="scientific">Kwoniella mangroviensis CBS 10435</name>
    <dbReference type="NCBI Taxonomy" id="1331196"/>
    <lineage>
        <taxon>Eukaryota</taxon>
        <taxon>Fungi</taxon>
        <taxon>Dikarya</taxon>
        <taxon>Basidiomycota</taxon>
        <taxon>Agaricomycotina</taxon>
        <taxon>Tremellomycetes</taxon>
        <taxon>Tremellales</taxon>
        <taxon>Cryptococcaceae</taxon>
        <taxon>Kwoniella</taxon>
    </lineage>
</organism>
<evidence type="ECO:0000313" key="2">
    <source>
        <dbReference type="EMBL" id="OCF61393.1"/>
    </source>
</evidence>
<proteinExistence type="predicted"/>
<evidence type="ECO:0000313" key="3">
    <source>
        <dbReference type="Proteomes" id="UP000092583"/>
    </source>
</evidence>
<name>A0A1B9J0V0_9TREE</name>
<keyword evidence="3" id="KW-1185">Reference proteome</keyword>
<reference evidence="3" key="2">
    <citation type="submission" date="2013-12" db="EMBL/GenBank/DDBJ databases">
        <title>Evolution of pathogenesis and genome organization in the Tremellales.</title>
        <authorList>
            <person name="Cuomo C."/>
            <person name="Litvintseva A."/>
            <person name="Heitman J."/>
            <person name="Chen Y."/>
            <person name="Sun S."/>
            <person name="Springer D."/>
            <person name="Dromer F."/>
            <person name="Young S."/>
            <person name="Zeng Q."/>
            <person name="Chapman S."/>
            <person name="Gujja S."/>
            <person name="Saif S."/>
            <person name="Birren B."/>
        </authorList>
    </citation>
    <scope>NUCLEOTIDE SEQUENCE [LARGE SCALE GENOMIC DNA]</scope>
    <source>
        <strain evidence="3">CBS 10435</strain>
    </source>
</reference>
<feature type="region of interest" description="Disordered" evidence="1">
    <location>
        <begin position="1"/>
        <end position="21"/>
    </location>
</feature>
<dbReference type="AlphaFoldDB" id="A0A1B9J0V0"/>
<evidence type="ECO:0000256" key="1">
    <source>
        <dbReference type="SAM" id="MobiDB-lite"/>
    </source>
</evidence>
<sequence>MSHPENHQVHTGHTQTHLLRHPYSNKVFERSVLLLEKEIPYDAPPGEDGYDDGSNDIHRKRWNSALQIWRRNDEEKSGGGYEVDEVERELLSELDNDYHTRGW</sequence>
<protein>
    <submittedName>
        <fullName evidence="2">Uncharacterized protein</fullName>
    </submittedName>
</protein>
<gene>
    <name evidence="2" type="ORF">L486_01041</name>
</gene>
<reference evidence="2 3" key="1">
    <citation type="submission" date="2013-07" db="EMBL/GenBank/DDBJ databases">
        <title>The Genome Sequence of Kwoniella mangroviensis CBS10435.</title>
        <authorList>
            <consortium name="The Broad Institute Genome Sequencing Platform"/>
            <person name="Cuomo C."/>
            <person name="Litvintseva A."/>
            <person name="Chen Y."/>
            <person name="Heitman J."/>
            <person name="Sun S."/>
            <person name="Springer D."/>
            <person name="Dromer F."/>
            <person name="Young S.K."/>
            <person name="Zeng Q."/>
            <person name="Gargeya S."/>
            <person name="Fitzgerald M."/>
            <person name="Abouelleil A."/>
            <person name="Alvarado L."/>
            <person name="Berlin A.M."/>
            <person name="Chapman S.B."/>
            <person name="Dewar J."/>
            <person name="Goldberg J."/>
            <person name="Griggs A."/>
            <person name="Gujja S."/>
            <person name="Hansen M."/>
            <person name="Howarth C."/>
            <person name="Imamovic A."/>
            <person name="Larimer J."/>
            <person name="McCowan C."/>
            <person name="Murphy C."/>
            <person name="Pearson M."/>
            <person name="Priest M."/>
            <person name="Roberts A."/>
            <person name="Saif S."/>
            <person name="Shea T."/>
            <person name="Sykes S."/>
            <person name="Wortman J."/>
            <person name="Nusbaum C."/>
            <person name="Birren B."/>
        </authorList>
    </citation>
    <scope>NUCLEOTIDE SEQUENCE [LARGE SCALE GENOMIC DNA]</scope>
    <source>
        <strain evidence="2 3">CBS 10435</strain>
    </source>
</reference>
<dbReference type="Proteomes" id="UP000092583">
    <property type="component" value="Unassembled WGS sequence"/>
</dbReference>